<feature type="transmembrane region" description="Helical" evidence="1">
    <location>
        <begin position="94"/>
        <end position="117"/>
    </location>
</feature>
<sequence>MRFYMDIKTSETVGLTFLTVLMLITFLVKVFYFFTLKEKEWYRMQNLISLWYRHISVLIVIVIISSCALYPWLMTITMRLFYRNYYSAPDLVSARVSIIFSLVIAQFVHINNLVLLFKFVVFKKYAKPKDNNMVL</sequence>
<feature type="transmembrane region" description="Helical" evidence="1">
    <location>
        <begin position="55"/>
        <end position="74"/>
    </location>
</feature>
<proteinExistence type="predicted"/>
<keyword evidence="1" id="KW-0472">Membrane</keyword>
<dbReference type="KEGG" id="mbv:MBOVPG45_0859"/>
<reference evidence="2 3" key="1">
    <citation type="journal article" date="2011" name="Infect. Immun.">
        <title>Complete genome sequence of Mycoplasma bovis type strain PG45 (ATCC 25523).</title>
        <authorList>
            <person name="Wise K.S."/>
            <person name="Calcutt M.J."/>
            <person name="Foecking M.F."/>
            <person name="Roske K."/>
            <person name="Madupu R."/>
            <person name="Methe B.A."/>
        </authorList>
    </citation>
    <scope>NUCLEOTIDE SEQUENCE [LARGE SCALE GENOMIC DNA]</scope>
    <source>
        <strain evidence="3">ATCC 25523 / DSM 22781 / NCTC 10131 / PG45</strain>
    </source>
</reference>
<feature type="transmembrane region" description="Helical" evidence="1">
    <location>
        <begin position="12"/>
        <end position="34"/>
    </location>
</feature>
<evidence type="ECO:0000256" key="1">
    <source>
        <dbReference type="SAM" id="Phobius"/>
    </source>
</evidence>
<dbReference type="AlphaFoldDB" id="A0A454AP61"/>
<gene>
    <name evidence="2" type="ordered locus">MBOVPG45_0859</name>
</gene>
<protein>
    <submittedName>
        <fullName evidence="2">Putative membrane protein</fullName>
    </submittedName>
</protein>
<keyword evidence="1" id="KW-1133">Transmembrane helix</keyword>
<organism evidence="2 3">
    <name type="scientific">Mycoplasmopsis bovis (strain ATCC 25523 / DSM 22781 / NCTC 10131 / PG45)</name>
    <name type="common">Mycoplasma bovis</name>
    <dbReference type="NCBI Taxonomy" id="289397"/>
    <lineage>
        <taxon>Bacteria</taxon>
        <taxon>Bacillati</taxon>
        <taxon>Mycoplasmatota</taxon>
        <taxon>Mycoplasmoidales</taxon>
        <taxon>Metamycoplasmataceae</taxon>
        <taxon>Mycoplasmopsis</taxon>
    </lineage>
</organism>
<keyword evidence="1" id="KW-0812">Transmembrane</keyword>
<accession>A0A454AP61</accession>
<dbReference type="EMBL" id="CP002188">
    <property type="protein sequence ID" value="ADR24861.1"/>
    <property type="molecule type" value="Genomic_DNA"/>
</dbReference>
<name>A0A454AP61_MYCBG</name>
<evidence type="ECO:0000313" key="2">
    <source>
        <dbReference type="EMBL" id="ADR24861.1"/>
    </source>
</evidence>
<dbReference type="Proteomes" id="UP000008713">
    <property type="component" value="Chromosome"/>
</dbReference>
<evidence type="ECO:0000313" key="3">
    <source>
        <dbReference type="Proteomes" id="UP000008713"/>
    </source>
</evidence>